<proteinExistence type="predicted"/>
<gene>
    <name evidence="1" type="ORF">Raf01_50350</name>
</gene>
<dbReference type="Proteomes" id="UP000642748">
    <property type="component" value="Unassembled WGS sequence"/>
</dbReference>
<dbReference type="AlphaFoldDB" id="A0A8J3QU40"/>
<reference evidence="1" key="1">
    <citation type="submission" date="2021-01" db="EMBL/GenBank/DDBJ databases">
        <title>Whole genome shotgun sequence of Rugosimonospora africana NBRC 104875.</title>
        <authorList>
            <person name="Komaki H."/>
            <person name="Tamura T."/>
        </authorList>
    </citation>
    <scope>NUCLEOTIDE SEQUENCE</scope>
    <source>
        <strain evidence="1">NBRC 104875</strain>
    </source>
</reference>
<accession>A0A8J3QU40</accession>
<name>A0A8J3QU40_9ACTN</name>
<keyword evidence="2" id="KW-1185">Reference proteome</keyword>
<dbReference type="EMBL" id="BONZ01000048">
    <property type="protein sequence ID" value="GIH16863.1"/>
    <property type="molecule type" value="Genomic_DNA"/>
</dbReference>
<sequence>MLATTSLSGCRAGSTTPPGDAAVLDLVTRTGSYSQRAQILTDAENHLIADCMHAQHLPYVIPPAASPTTTPGSANDLASRSRIGYGLYQQYASKTPDGGPAAQPGSNDYYLAHLPEPEQRRYRTALRGDDTDRAGLKLGTGQQIAYPRHGCEPQARQRLYGDLVVDAQITYIPQNVNQAATVQQQQDSRYRAVLAQWSDCMATGGQRYATPADVRARLDARYRADGPSDALRQQEINLAVQDARCADRVHLDATALKILRADTRHIPPADWRELQRLTAAWLKAVTIAQRVAAR</sequence>
<organism evidence="1 2">
    <name type="scientific">Rugosimonospora africana</name>
    <dbReference type="NCBI Taxonomy" id="556532"/>
    <lineage>
        <taxon>Bacteria</taxon>
        <taxon>Bacillati</taxon>
        <taxon>Actinomycetota</taxon>
        <taxon>Actinomycetes</taxon>
        <taxon>Micromonosporales</taxon>
        <taxon>Micromonosporaceae</taxon>
        <taxon>Rugosimonospora</taxon>
    </lineage>
</organism>
<evidence type="ECO:0000313" key="2">
    <source>
        <dbReference type="Proteomes" id="UP000642748"/>
    </source>
</evidence>
<comment type="caution">
    <text evidence="1">The sequence shown here is derived from an EMBL/GenBank/DDBJ whole genome shotgun (WGS) entry which is preliminary data.</text>
</comment>
<protein>
    <submittedName>
        <fullName evidence="1">Uncharacterized protein</fullName>
    </submittedName>
</protein>
<evidence type="ECO:0000313" key="1">
    <source>
        <dbReference type="EMBL" id="GIH16863.1"/>
    </source>
</evidence>